<evidence type="ECO:0000256" key="15">
    <source>
        <dbReference type="HAMAP-Rule" id="MF_01485"/>
    </source>
</evidence>
<comment type="similarity">
    <text evidence="15">Belongs to the helicase family. UvrD subfamily.</text>
</comment>
<sequence>MPNQITQPIDQADLANPPLPPAVDLPLTGKHLIEASAGTGKTWTLTGVVLRLIVEGGQPCERIIATTFTRSAAAEMRQRIRERLQDFYRVVQLVRSHALVLPSPSVQPEQTSNTPTNQPPKDNHNDNGKLTLTADQQAAVEVFFAQLMALAEQHQLKDQLSDPINTHLIRWLAGHVVSQPKPAVDFRIAYQRTVTAINQLDRLFVGTLDSLCQKWLREFSSDTGFSPDIQIRDNVNDIMLGMIHDQLRAFLAQIYQNAPTLAHILQAKNKLASPKDYLAVVDQAQTFYTAQIDELPFPTVPTDLDKSLILMRKIATADDSELRPYINQAFRDQQGMTKGRIVSTQFEQYLYLKQKFTHASVADLFDLNESDDAYKWLKGLHEVFEYDKHFNKPYTQQREAFKQIQLLQWFDELYVWLINTKKYLEQIAQYFTQFISRYVREQLPNVLEAQRLTTYSLQLARLNHALAGEQGLQLARYIRHQYPNALIDESQDLNTEQALMIQRIYLDSHDTPANHADRSRQNARQAAEFLLLVGDPKQAIYGFRGGDVYNYNALKRLFANQPMTLTHNRRSAKSLIDALNVWFGAPTPITVKETQARLANADSQALTSQRFYLGSEIYYQHIQATRDTPELTLAAADDVELPTLYHLQILQQDNNQKTGNHDINAANTPQTEQQASENVQNELTEAQVIAAQIAALLSQGQDGRPLALDGKPLSPSDICVLAKKNNDLTAVERELTKRGIASVRGGDRSVFADRMAKDLLTLMHAMLVPYQHAKINALLLTVFFQLTIQQAQAVFNDNKTEDEPSASTTTSAPTGDAAHIQTILANSSKLWQRQGFLAAVQWLLTQIALPSAKQPMNFWQKLASHRDGERLLLDLRQLLDIINEQGGEQQANDYQLLDWMHQMISAPPKDDWAKQHTLASQQGVQLMTMHGSKGLEFAIVFVAGISGQIGTTNKKDKHTLYRYDAYDIDPTTDRSKIGLQGRRLSASPQHTDSQTDLVAISKQQMREDGLRLLYVALTRARERLYLVTSFNKKTVSENDYILKAFVKDVKTLSLHDDLQPFVKHVDIKTLYPFLTKTYRYHAPKDDSPARQVIDYSIQQADFEQAFQGWANTSFSALAKFLDHNQQDAAINANELEKGGDDHDKLGDNSNHQSNGSIARAVLSPDAPMRFRFDKGVNAGTFLHHVLEDIAQYYHEVPSDDIANNDNAQQELFKSTRWAAMIDRALRNQQMPAKYFSTLDASYQPVRYDGLIETPQADYIQLSQWLFDIIHTPFGATGQSLVAIDGKHKIAEMGFSLRLKNHLSTNTLNQLLAKHNVALHLQGQGNPNAIWRYLRGEIDLVYQHNNEFYVVDYKSNFLGTSLDAYNQSAMMQEMNKHGYWLQACIYQVALHRFLKLRLPNYDITKHLGVVEYVFLRGMSRENNHTGKLIWRPDVELIQELDETFGTF</sequence>
<comment type="catalytic activity">
    <reaction evidence="13 15">
        <text>Couples ATP hydrolysis with the unwinding of duplex DNA by translocating in the 3'-5' direction.</text>
        <dbReference type="EC" id="5.6.2.4"/>
    </reaction>
</comment>
<dbReference type="PANTHER" id="PTHR11070">
    <property type="entry name" value="UVRD / RECB / PCRA DNA HELICASE FAMILY MEMBER"/>
    <property type="match status" value="1"/>
</dbReference>
<evidence type="ECO:0000256" key="10">
    <source>
        <dbReference type="ARBA" id="ARBA00023125"/>
    </source>
</evidence>
<evidence type="ECO:0000256" key="2">
    <source>
        <dbReference type="ARBA" id="ARBA00022723"/>
    </source>
</evidence>
<feature type="binding site" evidence="16">
    <location>
        <begin position="35"/>
        <end position="42"/>
    </location>
    <ligand>
        <name>ATP</name>
        <dbReference type="ChEBI" id="CHEBI:30616"/>
    </ligand>
</feature>
<evidence type="ECO:0000256" key="9">
    <source>
        <dbReference type="ARBA" id="ARBA00022842"/>
    </source>
</evidence>
<comment type="miscellaneous">
    <text evidence="15">In the RecBCD complex, RecB has a slow 3'-5' helicase, an exonuclease activity and loads RecA onto ssDNA, RecD has a fast 5'-3' helicase activity, while RecC stimulates the ATPase and processivity of the RecB helicase and contributes to recognition of the Chi site.</text>
</comment>
<dbReference type="GO" id="GO:0000724">
    <property type="term" value="P:double-strand break repair via homologous recombination"/>
    <property type="evidence" value="ECO:0007669"/>
    <property type="project" value="UniProtKB-UniRule"/>
</dbReference>
<keyword evidence="12 15" id="KW-0413">Isomerase</keyword>
<feature type="region of interest" description="Disordered" evidence="17">
    <location>
        <begin position="1136"/>
        <end position="1157"/>
    </location>
</feature>
<dbReference type="SUPFAM" id="SSF52980">
    <property type="entry name" value="Restriction endonuclease-like"/>
    <property type="match status" value="1"/>
</dbReference>
<feature type="active site" description="For nuclease activity" evidence="15">
    <location>
        <position position="1351"/>
    </location>
</feature>
<dbReference type="GO" id="GO:0003677">
    <property type="term" value="F:DNA binding"/>
    <property type="evidence" value="ECO:0007669"/>
    <property type="project" value="UniProtKB-UniRule"/>
</dbReference>
<dbReference type="PROSITE" id="PS51217">
    <property type="entry name" value="UVRD_HELICASE_CTER"/>
    <property type="match status" value="1"/>
</dbReference>
<dbReference type="STRING" id="34059.A9308_01340"/>
<dbReference type="HAMAP" id="MF_01485">
    <property type="entry name" value="RecB"/>
    <property type="match status" value="1"/>
</dbReference>
<comment type="domain">
    <text evidence="15">The C-terminal domain has nuclease activity and interacts with RecD. It interacts with RecA, facilitating its loading onto ssDNA.</text>
</comment>
<gene>
    <name evidence="15" type="primary">recB</name>
    <name evidence="20" type="ORF">A9308_01340</name>
</gene>
<evidence type="ECO:0000256" key="17">
    <source>
        <dbReference type="SAM" id="MobiDB-lite"/>
    </source>
</evidence>
<keyword evidence="5 15" id="KW-0378">Hydrolase</keyword>
<dbReference type="Pfam" id="PF13361">
    <property type="entry name" value="UvrD_C"/>
    <property type="match status" value="1"/>
</dbReference>
<dbReference type="RefSeq" id="WP_067238895.1">
    <property type="nucleotide sequence ID" value="NZ_LZMZ01000053.1"/>
</dbReference>
<evidence type="ECO:0000256" key="1">
    <source>
        <dbReference type="ARBA" id="ARBA00022722"/>
    </source>
</evidence>
<dbReference type="EMBL" id="LZMZ01000053">
    <property type="protein sequence ID" value="OBX73111.1"/>
    <property type="molecule type" value="Genomic_DNA"/>
</dbReference>
<comment type="subunit">
    <text evidence="15">Heterotrimer of RecB, RecC and RecD. All subunits contribute to DNA-binding. Interacts with RecA.</text>
</comment>
<dbReference type="InterPro" id="IPR027417">
    <property type="entry name" value="P-loop_NTPase"/>
</dbReference>
<dbReference type="EC" id="3.1.11.5" evidence="15"/>
<dbReference type="InterPro" id="IPR011604">
    <property type="entry name" value="PDDEXK-like_dom_sf"/>
</dbReference>
<keyword evidence="9 15" id="KW-0460">Magnesium</keyword>
<keyword evidence="6 15" id="KW-0347">Helicase</keyword>
<dbReference type="Gene3D" id="3.90.320.10">
    <property type="match status" value="1"/>
</dbReference>
<dbReference type="SUPFAM" id="SSF52540">
    <property type="entry name" value="P-loop containing nucleoside triphosphate hydrolases"/>
    <property type="match status" value="1"/>
</dbReference>
<comment type="caution">
    <text evidence="20">The sequence shown here is derived from an EMBL/GenBank/DDBJ whole genome shotgun (WGS) entry which is preliminary data.</text>
</comment>
<name>A0A1B8Q8P7_9GAMM</name>
<evidence type="ECO:0000256" key="11">
    <source>
        <dbReference type="ARBA" id="ARBA00023204"/>
    </source>
</evidence>
<keyword evidence="4 15" id="KW-0227">DNA damage</keyword>
<feature type="region of interest" description="Nuclease activity, interacts with RecD and RecA" evidence="15">
    <location>
        <begin position="1108"/>
        <end position="1446"/>
    </location>
</feature>
<keyword evidence="10 15" id="KW-0238">DNA-binding</keyword>
<evidence type="ECO:0000256" key="12">
    <source>
        <dbReference type="ARBA" id="ARBA00023235"/>
    </source>
</evidence>
<dbReference type="InterPro" id="IPR011335">
    <property type="entry name" value="Restrct_endonuc-II-like"/>
</dbReference>
<dbReference type="GO" id="GO:0016887">
    <property type="term" value="F:ATP hydrolysis activity"/>
    <property type="evidence" value="ECO:0007669"/>
    <property type="project" value="RHEA"/>
</dbReference>
<evidence type="ECO:0000256" key="4">
    <source>
        <dbReference type="ARBA" id="ARBA00022763"/>
    </source>
</evidence>
<keyword evidence="1 15" id="KW-0540">Nuclease</keyword>
<feature type="compositionally biased region" description="Polar residues" evidence="17">
    <location>
        <begin position="1147"/>
        <end position="1156"/>
    </location>
</feature>
<dbReference type="Pfam" id="PF12705">
    <property type="entry name" value="PDDEXK_1"/>
    <property type="match status" value="1"/>
</dbReference>
<evidence type="ECO:0000259" key="18">
    <source>
        <dbReference type="PROSITE" id="PS51198"/>
    </source>
</evidence>
<feature type="compositionally biased region" description="Polar residues" evidence="17">
    <location>
        <begin position="104"/>
        <end position="120"/>
    </location>
</feature>
<feature type="binding site" evidence="15">
    <location>
        <position position="1338"/>
    </location>
    <ligand>
        <name>Mg(2+)</name>
        <dbReference type="ChEBI" id="CHEBI:18420"/>
    </ligand>
</feature>
<evidence type="ECO:0000256" key="7">
    <source>
        <dbReference type="ARBA" id="ARBA00022839"/>
    </source>
</evidence>
<protein>
    <recommendedName>
        <fullName evidence="15">RecBCD enzyme subunit RecB</fullName>
        <ecNumber evidence="15">3.1.11.5</ecNumber>
        <ecNumber evidence="15">5.6.2.4</ecNumber>
    </recommendedName>
    <alternativeName>
        <fullName evidence="15">DNA 3'-5' helicase subunit RecB</fullName>
    </alternativeName>
    <alternativeName>
        <fullName evidence="15">Exonuclease V subunit RecB</fullName>
        <shortName evidence="15">ExoV subunit RecB</shortName>
    </alternativeName>
    <alternativeName>
        <fullName evidence="15">Helicase/nuclease RecBCD subunit RecB</fullName>
    </alternativeName>
</protein>
<comment type="catalytic activity">
    <reaction evidence="14 15">
        <text>ATP + H2O = ADP + phosphate + H(+)</text>
        <dbReference type="Rhea" id="RHEA:13065"/>
        <dbReference type="ChEBI" id="CHEBI:15377"/>
        <dbReference type="ChEBI" id="CHEBI:15378"/>
        <dbReference type="ChEBI" id="CHEBI:30616"/>
        <dbReference type="ChEBI" id="CHEBI:43474"/>
        <dbReference type="ChEBI" id="CHEBI:456216"/>
        <dbReference type="EC" id="5.6.2.4"/>
    </reaction>
</comment>
<dbReference type="GO" id="GO:0008854">
    <property type="term" value="F:exodeoxyribonuclease V activity"/>
    <property type="evidence" value="ECO:0007669"/>
    <property type="project" value="UniProtKB-EC"/>
</dbReference>
<evidence type="ECO:0000256" key="3">
    <source>
        <dbReference type="ARBA" id="ARBA00022741"/>
    </source>
</evidence>
<evidence type="ECO:0000256" key="13">
    <source>
        <dbReference type="ARBA" id="ARBA00034617"/>
    </source>
</evidence>
<feature type="compositionally biased region" description="Basic and acidic residues" evidence="17">
    <location>
        <begin position="1136"/>
        <end position="1146"/>
    </location>
</feature>
<dbReference type="GO" id="GO:0043138">
    <property type="term" value="F:3'-5' DNA helicase activity"/>
    <property type="evidence" value="ECO:0007669"/>
    <property type="project" value="UniProtKB-UniRule"/>
</dbReference>
<dbReference type="PANTHER" id="PTHR11070:SF23">
    <property type="entry name" value="RECBCD ENZYME SUBUNIT RECB"/>
    <property type="match status" value="1"/>
</dbReference>
<dbReference type="GO" id="GO:0009338">
    <property type="term" value="C:exodeoxyribonuclease V complex"/>
    <property type="evidence" value="ECO:0007669"/>
    <property type="project" value="TreeGrafter"/>
</dbReference>
<feature type="binding site" evidence="15">
    <location>
        <position position="1351"/>
    </location>
    <ligand>
        <name>Mg(2+)</name>
        <dbReference type="ChEBI" id="CHEBI:18420"/>
    </ligand>
</feature>
<dbReference type="EC" id="5.6.2.4" evidence="15"/>
<dbReference type="Proteomes" id="UP000092508">
    <property type="component" value="Unassembled WGS sequence"/>
</dbReference>
<keyword evidence="7 15" id="KW-0269">Exonuclease</keyword>
<dbReference type="Pfam" id="PF00580">
    <property type="entry name" value="UvrD-helicase"/>
    <property type="match status" value="1"/>
</dbReference>
<dbReference type="GO" id="GO:0000287">
    <property type="term" value="F:magnesium ion binding"/>
    <property type="evidence" value="ECO:0007669"/>
    <property type="project" value="UniProtKB-UniRule"/>
</dbReference>
<feature type="region of interest" description="Disordered" evidence="17">
    <location>
        <begin position="102"/>
        <end position="129"/>
    </location>
</feature>
<dbReference type="InterPro" id="IPR038726">
    <property type="entry name" value="PDDEXK_AddAB-type"/>
</dbReference>
<keyword evidence="2 15" id="KW-0479">Metal-binding</keyword>
<dbReference type="InterPro" id="IPR014017">
    <property type="entry name" value="DNA_helicase_UvrD-like_C"/>
</dbReference>
<evidence type="ECO:0000256" key="6">
    <source>
        <dbReference type="ARBA" id="ARBA00022806"/>
    </source>
</evidence>
<evidence type="ECO:0000256" key="14">
    <source>
        <dbReference type="ARBA" id="ARBA00048988"/>
    </source>
</evidence>
<accession>A0A1B8Q8P7</accession>
<dbReference type="GO" id="GO:0005524">
    <property type="term" value="F:ATP binding"/>
    <property type="evidence" value="ECO:0007669"/>
    <property type="project" value="UniProtKB-UniRule"/>
</dbReference>
<evidence type="ECO:0000256" key="5">
    <source>
        <dbReference type="ARBA" id="ARBA00022801"/>
    </source>
</evidence>
<keyword evidence="11 15" id="KW-0234">DNA repair</keyword>
<dbReference type="InterPro" id="IPR000212">
    <property type="entry name" value="DNA_helicase_UvrD/REP"/>
</dbReference>
<dbReference type="CDD" id="cd22352">
    <property type="entry name" value="RecB_C-like"/>
    <property type="match status" value="1"/>
</dbReference>
<organism evidence="20 21">
    <name type="scientific">Faucicola atlantae</name>
    <dbReference type="NCBI Taxonomy" id="34059"/>
    <lineage>
        <taxon>Bacteria</taxon>
        <taxon>Pseudomonadati</taxon>
        <taxon>Pseudomonadota</taxon>
        <taxon>Gammaproteobacteria</taxon>
        <taxon>Moraxellales</taxon>
        <taxon>Moraxellaceae</taxon>
        <taxon>Faucicola</taxon>
    </lineage>
</organism>
<dbReference type="Gene3D" id="3.40.50.300">
    <property type="entry name" value="P-loop containing nucleotide triphosphate hydrolases"/>
    <property type="match status" value="4"/>
</dbReference>
<comment type="domain">
    <text evidence="15">The N-terminal DNA-binding domain is a ssDNA-dependent ATPase and has ATP-dependent 3'-5' helicase function. This domain interacts with RecC.</text>
</comment>
<evidence type="ECO:0000313" key="20">
    <source>
        <dbReference type="EMBL" id="OBX73111.1"/>
    </source>
</evidence>
<keyword evidence="3 15" id="KW-0547">Nucleotide-binding</keyword>
<evidence type="ECO:0000256" key="8">
    <source>
        <dbReference type="ARBA" id="ARBA00022840"/>
    </source>
</evidence>
<comment type="cofactor">
    <cofactor evidence="15">
        <name>Mg(2+)</name>
        <dbReference type="ChEBI" id="CHEBI:18420"/>
    </cofactor>
    <text evidence="15">Binds 1 Mg(2+) ion per subunit.</text>
</comment>
<keyword evidence="8 15" id="KW-0067">ATP-binding</keyword>
<feature type="region of interest" description="DNA-binding and helicase activity, interacts with RecC" evidence="15">
    <location>
        <begin position="1"/>
        <end position="1096"/>
    </location>
</feature>
<reference evidence="20 21" key="1">
    <citation type="submission" date="2016-06" db="EMBL/GenBank/DDBJ databases">
        <title>Draft genome of Moraxella atlantae CCUG 66109.</title>
        <authorList>
            <person name="Salva-Serra F."/>
            <person name="Engstrom-Jakobsson H."/>
            <person name="Thorell K."/>
            <person name="Gonzales-Siles L."/>
            <person name="Karlsson R."/>
            <person name="Boulund F."/>
            <person name="Engstrand L."/>
            <person name="Kristiansson E."/>
            <person name="Moore E."/>
        </authorList>
    </citation>
    <scope>NUCLEOTIDE SEQUENCE [LARGE SCALE GENOMIC DNA]</scope>
    <source>
        <strain evidence="20 21">CCUG 66109</strain>
    </source>
</reference>
<dbReference type="GO" id="GO:0005829">
    <property type="term" value="C:cytosol"/>
    <property type="evidence" value="ECO:0007669"/>
    <property type="project" value="TreeGrafter"/>
</dbReference>
<dbReference type="PROSITE" id="PS51198">
    <property type="entry name" value="UVRD_HELICASE_ATP_BIND"/>
    <property type="match status" value="1"/>
</dbReference>
<proteinExistence type="inferred from homology"/>
<evidence type="ECO:0000259" key="19">
    <source>
        <dbReference type="PROSITE" id="PS51217"/>
    </source>
</evidence>
<comment type="catalytic activity">
    <reaction evidence="15">
        <text>Exonucleolytic cleavage (in the presence of ATP) in either 5'- to 3'- or 3'- to 5'-direction to yield 5'-phosphooligonucleotides.</text>
        <dbReference type="EC" id="3.1.11.5"/>
    </reaction>
</comment>
<evidence type="ECO:0000313" key="21">
    <source>
        <dbReference type="Proteomes" id="UP000092508"/>
    </source>
</evidence>
<feature type="domain" description="UvrD-like helicase ATP-binding" evidence="18">
    <location>
        <begin position="14"/>
        <end position="572"/>
    </location>
</feature>
<dbReference type="InterPro" id="IPR004586">
    <property type="entry name" value="RecB"/>
</dbReference>
<evidence type="ECO:0000256" key="16">
    <source>
        <dbReference type="PROSITE-ProRule" id="PRU00560"/>
    </source>
</evidence>
<feature type="domain" description="UvrD-like helicase C-terminal" evidence="19">
    <location>
        <begin position="629"/>
        <end position="934"/>
    </location>
</feature>
<dbReference type="InterPro" id="IPR014016">
    <property type="entry name" value="UvrD-like_ATP-bd"/>
</dbReference>
<comment type="function">
    <text evidence="15">A helicase/nuclease that prepares dsDNA breaks (DSB) for recombinational DNA repair. Binds to DSBs and unwinds DNA via a highly rapid and processive ATP-dependent bidirectional helicase activity. Unwinds dsDNA until it encounters a Chi (crossover hotspot instigator) sequence from the 3' direction. Cuts ssDNA a few nucleotides 3' to the Chi site. The properties and activities of the enzyme are changed at Chi. The Chi-altered holoenzyme produces a long 3'-ssDNA overhang and facilitates RecA-binding to the ssDNA for homologous DNA recombination and repair. Holoenzyme degrades any linearized DNA that is unable to undergo homologous recombination. In the holoenzyme this subunit contributes ATPase, 3'-5' helicase, exonuclease activity and loads RecA onto ssDNA.</text>
</comment>
<feature type="binding site" evidence="15">
    <location>
        <position position="1183"/>
    </location>
    <ligand>
        <name>Mg(2+)</name>
        <dbReference type="ChEBI" id="CHEBI:18420"/>
    </ligand>
</feature>
<dbReference type="Gene3D" id="1.10.486.10">
    <property type="entry name" value="PCRA, domain 4"/>
    <property type="match status" value="1"/>
</dbReference>